<evidence type="ECO:0000313" key="1">
    <source>
        <dbReference type="EMBL" id="RIV79510.1"/>
    </source>
</evidence>
<organism evidence="1 2">
    <name type="scientific">Pelagerythrobacter aerophilus</name>
    <dbReference type="NCBI Taxonomy" id="2306995"/>
    <lineage>
        <taxon>Bacteria</taxon>
        <taxon>Pseudomonadati</taxon>
        <taxon>Pseudomonadota</taxon>
        <taxon>Alphaproteobacteria</taxon>
        <taxon>Sphingomonadales</taxon>
        <taxon>Erythrobacteraceae</taxon>
        <taxon>Pelagerythrobacter</taxon>
    </lineage>
</organism>
<dbReference type="AlphaFoldDB" id="A0A418NJP2"/>
<gene>
    <name evidence="1" type="ORF">D2V04_05900</name>
</gene>
<proteinExistence type="predicted"/>
<reference evidence="1 2" key="1">
    <citation type="submission" date="2018-08" db="EMBL/GenBank/DDBJ databases">
        <title>Altererythrobacter sp.Ery1 and Ery12, the genome sequencing of novel strains in genus Alterythrobacter.</title>
        <authorList>
            <person name="Cheng H."/>
            <person name="Wu Y.-H."/>
            <person name="Fang C."/>
            <person name="Xu X.-W."/>
        </authorList>
    </citation>
    <scope>NUCLEOTIDE SEQUENCE [LARGE SCALE GENOMIC DNA]</scope>
    <source>
        <strain evidence="1 2">Ery1</strain>
    </source>
</reference>
<accession>A0A418NJP2</accession>
<dbReference type="EMBL" id="QXFK01000014">
    <property type="protein sequence ID" value="RIV79510.1"/>
    <property type="molecule type" value="Genomic_DNA"/>
</dbReference>
<name>A0A418NJP2_9SPHN</name>
<dbReference type="Proteomes" id="UP000285092">
    <property type="component" value="Unassembled WGS sequence"/>
</dbReference>
<comment type="caution">
    <text evidence="1">The sequence shown here is derived from an EMBL/GenBank/DDBJ whole genome shotgun (WGS) entry which is preliminary data.</text>
</comment>
<evidence type="ECO:0000313" key="2">
    <source>
        <dbReference type="Proteomes" id="UP000285092"/>
    </source>
</evidence>
<keyword evidence="2" id="KW-1185">Reference proteome</keyword>
<protein>
    <submittedName>
        <fullName evidence="1">Uncharacterized protein</fullName>
    </submittedName>
</protein>
<sequence>MARRVNPAVLNAKMYRHFAVVTVCLTSALAILADGENREAVADELARRDRQAELKRAEAEKFGTPELITSSALRGGHAASFDYGGTASTFGAPMDTAGASTQGESGYLPHNSTTRVGTGIDYAALGVTKEEFERLDPSEQEALLREFRQLRSRQARSLLEGSLARGGGSSLDY</sequence>